<organism evidence="2 3">
    <name type="scientific">Lactiplantibacillus plantarum subsp. plantarum</name>
    <dbReference type="NCBI Taxonomy" id="337330"/>
    <lineage>
        <taxon>Bacteria</taxon>
        <taxon>Bacillati</taxon>
        <taxon>Bacillota</taxon>
        <taxon>Bacilli</taxon>
        <taxon>Lactobacillales</taxon>
        <taxon>Lactobacillaceae</taxon>
        <taxon>Lactiplantibacillus</taxon>
    </lineage>
</organism>
<protein>
    <recommendedName>
        <fullName evidence="1">6-phospho-N-acetylmuramidase C-terminal domain-containing protein</fullName>
    </recommendedName>
</protein>
<gene>
    <name evidence="2" type="ORF">S101258_00209</name>
</gene>
<accession>A0A2S3U9M4</accession>
<dbReference type="InterPro" id="IPR043894">
    <property type="entry name" value="MupG_C"/>
</dbReference>
<sequence>MSSDWHNRPDVARDVVRLVEGSVSDSQLYRRLQTASRPRGAITIDNECYGRLRLENSKIVKEDISCGSTKSMLFGWVVPSDLAFITVDWKVKLSNSVYIKKDEVSWI</sequence>
<evidence type="ECO:0000313" key="2">
    <source>
        <dbReference type="EMBL" id="POD89066.1"/>
    </source>
</evidence>
<dbReference type="Pfam" id="PF05913">
    <property type="entry name" value="MupG_C"/>
    <property type="match status" value="1"/>
</dbReference>
<dbReference type="AlphaFoldDB" id="A0A2S3U9M4"/>
<dbReference type="SUPFAM" id="SSF50891">
    <property type="entry name" value="Cyclophilin-like"/>
    <property type="match status" value="1"/>
</dbReference>
<evidence type="ECO:0000259" key="1">
    <source>
        <dbReference type="Pfam" id="PF05913"/>
    </source>
</evidence>
<name>A0A2S3U9M4_LACPN</name>
<comment type="caution">
    <text evidence="2">The sequence shown here is derived from an EMBL/GenBank/DDBJ whole genome shotgun (WGS) entry which is preliminary data.</text>
</comment>
<dbReference type="InterPro" id="IPR029000">
    <property type="entry name" value="Cyclophilin-like_dom_sf"/>
</dbReference>
<dbReference type="Gene3D" id="2.40.100.10">
    <property type="entry name" value="Cyclophilin-like"/>
    <property type="match status" value="1"/>
</dbReference>
<proteinExistence type="predicted"/>
<reference evidence="2 3" key="1">
    <citation type="submission" date="2017-06" db="EMBL/GenBank/DDBJ databases">
        <title>Genome sequence of Lactobacillus plantarum subsp. plantarum strain SRCM101258.</title>
        <authorList>
            <person name="Cho S.H."/>
        </authorList>
    </citation>
    <scope>NUCLEOTIDE SEQUENCE [LARGE SCALE GENOMIC DNA]</scope>
    <source>
        <strain evidence="2 3">SRCM101258</strain>
    </source>
</reference>
<dbReference type="Proteomes" id="UP000236990">
    <property type="component" value="Unassembled WGS sequence"/>
</dbReference>
<feature type="domain" description="6-phospho-N-acetylmuramidase C-terminal" evidence="1">
    <location>
        <begin position="3"/>
        <end position="85"/>
    </location>
</feature>
<evidence type="ECO:0000313" key="3">
    <source>
        <dbReference type="Proteomes" id="UP000236990"/>
    </source>
</evidence>
<dbReference type="EMBL" id="NKCZ01000046">
    <property type="protein sequence ID" value="POD89066.1"/>
    <property type="molecule type" value="Genomic_DNA"/>
</dbReference>